<dbReference type="AlphaFoldDB" id="A0A1D7UVQ1"/>
<dbReference type="Proteomes" id="UP000094197">
    <property type="component" value="Chromosome 1"/>
</dbReference>
<evidence type="ECO:0000313" key="2">
    <source>
        <dbReference type="Proteomes" id="UP000094197"/>
    </source>
</evidence>
<reference evidence="1 2" key="1">
    <citation type="submission" date="2016-04" db="EMBL/GenBank/DDBJ databases">
        <title>Complete genome seqeunce of Leptospira alstonii serovar Room22.</title>
        <authorList>
            <person name="Nally J.E."/>
            <person name="Bayles D.O."/>
            <person name="Hurley D."/>
            <person name="Fanning S."/>
            <person name="McMahon B.J."/>
            <person name="Arent Z."/>
        </authorList>
    </citation>
    <scope>NUCLEOTIDE SEQUENCE [LARGE SCALE GENOMIC DNA]</scope>
    <source>
        <strain evidence="1 2">GWTS #1</strain>
    </source>
</reference>
<dbReference type="OrthoDB" id="333725at2"/>
<keyword evidence="2" id="KW-1185">Reference proteome</keyword>
<evidence type="ECO:0000313" key="1">
    <source>
        <dbReference type="EMBL" id="AOP33623.1"/>
    </source>
</evidence>
<protein>
    <submittedName>
        <fullName evidence="1">Uncharacterized protein</fullName>
    </submittedName>
</protein>
<dbReference type="KEGG" id="laj:A0128_07035"/>
<dbReference type="RefSeq" id="WP_069606859.1">
    <property type="nucleotide sequence ID" value="NZ_CP015217.1"/>
</dbReference>
<dbReference type="NCBIfam" id="NF047586">
    <property type="entry name" value="LIC11270_fam"/>
    <property type="match status" value="1"/>
</dbReference>
<dbReference type="EMBL" id="CP015217">
    <property type="protein sequence ID" value="AOP33623.1"/>
    <property type="molecule type" value="Genomic_DNA"/>
</dbReference>
<accession>A0A1D7UVQ1</accession>
<proteinExistence type="predicted"/>
<gene>
    <name evidence="1" type="ORF">A0128_07035</name>
</gene>
<name>A0A1D7UVQ1_9LEPT</name>
<organism evidence="1 2">
    <name type="scientific">Leptospira tipperaryensis</name>
    <dbReference type="NCBI Taxonomy" id="2564040"/>
    <lineage>
        <taxon>Bacteria</taxon>
        <taxon>Pseudomonadati</taxon>
        <taxon>Spirochaetota</taxon>
        <taxon>Spirochaetia</taxon>
        <taxon>Leptospirales</taxon>
        <taxon>Leptospiraceae</taxon>
        <taxon>Leptospira</taxon>
    </lineage>
</organism>
<sequence>MNRSSFLFVLLLSSSLLFFCRVGNWNGKGSSDPVISTLFNQRMLLLAKGTYATDNPIGFESYSNGTGQIYRDATGAGLDPVFDTSGIPLASGLPIFIDIGEIRMSSKYQEGLFNLSLIKNVKDTKKFWDEIAPNRQVFCTIPYTTNSNSCRLNDGELKAIQFFNGEGVAYPSNDPTSATDWGAFGNGPVQYYYTGMYLRSLVTAWATEPGLTFSNLTLFDNYRVPGVNIVPRLSYQPTADSTTQTLFPPLVFPLLYTVEDGDRDMLVYPGFDPYILEVRMNLKENLMVHSYVSGLGGVRTLVAVSDWKGDADHNGQSNMGGGLLLRSRIIRPEIASNLVVLGGTASTTHYYGIYRTSETNIETKLPLISSPVQGALTRMKYIHSGEYRIRCLGDLARVDGYPETIVRETTFTVPENAPRSEVQVSLTCP</sequence>